<evidence type="ECO:0000313" key="1">
    <source>
        <dbReference type="EMBL" id="KIC06424.1"/>
    </source>
</evidence>
<protein>
    <submittedName>
        <fullName evidence="1">Uncharacterized protein</fullName>
    </submittedName>
</protein>
<name>A0A0C1E3L7_9NEIS</name>
<dbReference type="AlphaFoldDB" id="A0A0C1E3L7"/>
<dbReference type="EMBL" id="JUFZ01000104">
    <property type="protein sequence ID" value="KIC06424.1"/>
    <property type="molecule type" value="Genomic_DNA"/>
</dbReference>
<accession>A0A0C1E3L7</accession>
<reference evidence="1 2" key="1">
    <citation type="submission" date="2014-12" db="EMBL/GenBank/DDBJ databases">
        <title>Genome sequence of Morococcus cerebrosus.</title>
        <authorList>
            <person name="Shin S.-K."/>
            <person name="Yi H."/>
        </authorList>
    </citation>
    <scope>NUCLEOTIDE SEQUENCE [LARGE SCALE GENOMIC DNA]</scope>
    <source>
        <strain evidence="1 2">CIP 81.93</strain>
    </source>
</reference>
<organism evidence="1 2">
    <name type="scientific">Morococcus cerebrosus</name>
    <dbReference type="NCBI Taxonomy" id="1056807"/>
    <lineage>
        <taxon>Bacteria</taxon>
        <taxon>Pseudomonadati</taxon>
        <taxon>Pseudomonadota</taxon>
        <taxon>Betaproteobacteria</taxon>
        <taxon>Neisseriales</taxon>
        <taxon>Neisseriaceae</taxon>
        <taxon>Morococcus</taxon>
    </lineage>
</organism>
<gene>
    <name evidence="1" type="ORF">MCC93_21610</name>
</gene>
<sequence length="57" mass="6801">MAQRSSENRYFLFTIRHYPAFTTLPSSKNPNSDTLIKDSQTLIYKTFPEKYLHFKNL</sequence>
<dbReference type="Proteomes" id="UP000031390">
    <property type="component" value="Unassembled WGS sequence"/>
</dbReference>
<evidence type="ECO:0000313" key="2">
    <source>
        <dbReference type="Proteomes" id="UP000031390"/>
    </source>
</evidence>
<comment type="caution">
    <text evidence="1">The sequence shown here is derived from an EMBL/GenBank/DDBJ whole genome shotgun (WGS) entry which is preliminary data.</text>
</comment>
<proteinExistence type="predicted"/>